<evidence type="ECO:0000256" key="2">
    <source>
        <dbReference type="ARBA" id="ARBA00023157"/>
    </source>
</evidence>
<dbReference type="SMART" id="SM00560">
    <property type="entry name" value="LamGL"/>
    <property type="match status" value="1"/>
</dbReference>
<dbReference type="Pfam" id="PF13385">
    <property type="entry name" value="Laminin_G_3"/>
    <property type="match status" value="1"/>
</dbReference>
<dbReference type="InterPro" id="IPR006558">
    <property type="entry name" value="LamG-like"/>
</dbReference>
<dbReference type="SUPFAM" id="SSF49899">
    <property type="entry name" value="Concanavalin A-like lectins/glucanases"/>
    <property type="match status" value="1"/>
</dbReference>
<dbReference type="PANTHER" id="PTHR42535">
    <property type="entry name" value="OOKINETE PROTEIN, PUTATIVE-RELATED"/>
    <property type="match status" value="1"/>
</dbReference>
<gene>
    <name evidence="5" type="ORF">SAMN04489797_0453</name>
</gene>
<dbReference type="Proteomes" id="UP000198963">
    <property type="component" value="Chromosome I"/>
</dbReference>
<feature type="domain" description="LamG-like jellyroll fold" evidence="4">
    <location>
        <begin position="247"/>
        <end position="379"/>
    </location>
</feature>
<protein>
    <submittedName>
        <fullName evidence="5">Por secretion system C-terminal sorting domain-containing protein</fullName>
    </submittedName>
</protein>
<evidence type="ECO:0000259" key="4">
    <source>
        <dbReference type="SMART" id="SM00560"/>
    </source>
</evidence>
<keyword evidence="6" id="KW-1185">Reference proteome</keyword>
<reference evidence="5 6" key="1">
    <citation type="submission" date="2016-10" db="EMBL/GenBank/DDBJ databases">
        <authorList>
            <person name="Varghese N."/>
            <person name="Submissions S."/>
        </authorList>
    </citation>
    <scope>NUCLEOTIDE SEQUENCE [LARGE SCALE GENOMIC DNA]</scope>
    <source>
        <strain evidence="5 6">RHA_55</strain>
    </source>
</reference>
<name>A0A1H1MXZ0_9FLAO</name>
<feature type="chain" id="PRO_5009254906" evidence="3">
    <location>
        <begin position="21"/>
        <end position="1083"/>
    </location>
</feature>
<dbReference type="GO" id="GO:0004553">
    <property type="term" value="F:hydrolase activity, hydrolyzing O-glycosyl compounds"/>
    <property type="evidence" value="ECO:0007669"/>
    <property type="project" value="UniProtKB-ARBA"/>
</dbReference>
<dbReference type="RefSeq" id="WP_092443842.1">
    <property type="nucleotide sequence ID" value="NZ_LT629774.1"/>
</dbReference>
<dbReference type="AlphaFoldDB" id="A0A1H1MXZ0"/>
<dbReference type="InterPro" id="IPR026444">
    <property type="entry name" value="Secre_tail"/>
</dbReference>
<organism evidence="5 6">
    <name type="scientific">Winogradskyella sediminis</name>
    <dbReference type="NCBI Taxonomy" id="1382466"/>
    <lineage>
        <taxon>Bacteria</taxon>
        <taxon>Pseudomonadati</taxon>
        <taxon>Bacteroidota</taxon>
        <taxon>Flavobacteriia</taxon>
        <taxon>Flavobacteriales</taxon>
        <taxon>Flavobacteriaceae</taxon>
        <taxon>Winogradskyella</taxon>
    </lineage>
</organism>
<evidence type="ECO:0000313" key="5">
    <source>
        <dbReference type="EMBL" id="SDR91512.1"/>
    </source>
</evidence>
<proteinExistence type="predicted"/>
<sequence>MKNIALIFNLLLMVFSSSFAQQLNQREITDTQYSAELDGAQLANYNHQPSIIHRNNTTSVLQTTIENSTNAPSSRDVLHVSLVTPNTDNNHNSNDLNTINPVVYWGNNGAQLRAAAYPITTDLSADISSEINTTVSYMPLQRIWKFVRVDDTVPNVRLQIPQHIIRNNGVPGHYYMLISDSDTFDSHVDFRIMTLNEAHNLETAYRFNRTSYITFGFSPQIIKERSIYFNGVDSYIDAKNTTDLNSNGFTLSAWIKHNAEDSGTMSILSKRDVPFTKGFDLTLTSAHKIQMTWKNNSNQLLTSYTSIPEQQWHHIAVTYNGSTVSIFIDGVLDSTAERTAPIETDASLYIAAAGNAVPSQHFKGHIDEVRIWNTCLTEKQLRFMMNQEIANDSGHVIGKETSNISKNDIQTLLWSDLAAYYPMRHFTFKNTIDASNHHHNGRLVRNLTVDKETVPLPYRSKEHGDWNNQTTWKNGTMQYIPGSASIVNPNTTIDWNIVKTTHNLSMDNLFLPTQNNQNRTVLALFVEANTLQLTGENSSSTGQGLTVSHYLKLQGKIDLEGESQLIQSLQSDLDVLHNGHIERDQQGTADTFTYNYWSSPVKQINSEMESFRIMDVLKDGTYSDNPEAINFSSSGYNGAPTHPITIADYWIWKYSNASNNSYSTWQHIRRTGSILPGEGFTMKGPGTGSVSTPQNYVFSGQPNNGDVNISVLPDNDYLVGNPYPSAIDALQFIKDNGPDVATNSPALISGTLYFWNHWAGGSHSIQEYDGGYATYNYSGSVAAAYKGNSLQLLESDGEPTKAPGRYIPVGQGFFVTGKHTGTLQFNNRQRVFKKEGQESVYMRNSNSTNSMATALEDLRMKFRIGFSSVNTIRRQLLLTIDENATPGIDWAYDGEMNEQQIDDMFWVINEDHYIIQASNETETTTRYPIGIKTNTNGINSIMIDALENVPSTIDIYLHDNELGIYHDLRNGSYDIFLLSGTYLNRFAITFGIQEDLSLEDHNVNGIDVLYANNIDNIVVINPNQHRINTMKVFNMLGQSVSTIPNIKTQRYTEYPIQNLSSGTYIVTLQTNTGTAITKKIIVD</sequence>
<dbReference type="Pfam" id="PF18962">
    <property type="entry name" value="Por_Secre_tail"/>
    <property type="match status" value="1"/>
</dbReference>
<dbReference type="STRING" id="1249933.SAMN04489797_0453"/>
<evidence type="ECO:0000256" key="3">
    <source>
        <dbReference type="SAM" id="SignalP"/>
    </source>
</evidence>
<feature type="signal peptide" evidence="3">
    <location>
        <begin position="1"/>
        <end position="20"/>
    </location>
</feature>
<evidence type="ECO:0000256" key="1">
    <source>
        <dbReference type="ARBA" id="ARBA00022729"/>
    </source>
</evidence>
<dbReference type="InterPro" id="IPR013320">
    <property type="entry name" value="ConA-like_dom_sf"/>
</dbReference>
<dbReference type="EMBL" id="LT629774">
    <property type="protein sequence ID" value="SDR91512.1"/>
    <property type="molecule type" value="Genomic_DNA"/>
</dbReference>
<accession>A0A1H1MXZ0</accession>
<dbReference type="PANTHER" id="PTHR42535:SF2">
    <property type="entry name" value="CHROMOSOME UNDETERMINED SCAFFOLD_146, WHOLE GENOME SHOTGUN SEQUENCE"/>
    <property type="match status" value="1"/>
</dbReference>
<evidence type="ECO:0000313" key="6">
    <source>
        <dbReference type="Proteomes" id="UP000198963"/>
    </source>
</evidence>
<keyword evidence="2" id="KW-1015">Disulfide bond</keyword>
<dbReference type="NCBIfam" id="TIGR04183">
    <property type="entry name" value="Por_Secre_tail"/>
    <property type="match status" value="1"/>
</dbReference>
<keyword evidence="1 3" id="KW-0732">Signal</keyword>
<dbReference type="Gene3D" id="2.60.120.200">
    <property type="match status" value="1"/>
</dbReference>
<dbReference type="GO" id="GO:0005975">
    <property type="term" value="P:carbohydrate metabolic process"/>
    <property type="evidence" value="ECO:0007669"/>
    <property type="project" value="UniProtKB-ARBA"/>
</dbReference>